<dbReference type="NCBIfam" id="NF006122">
    <property type="entry name" value="PRK08266.1"/>
    <property type="match status" value="1"/>
</dbReference>
<dbReference type="InterPro" id="IPR029035">
    <property type="entry name" value="DHS-like_NAD/FAD-binding_dom"/>
</dbReference>
<keyword evidence="8" id="KW-1185">Reference proteome</keyword>
<evidence type="ECO:0000256" key="3">
    <source>
        <dbReference type="RuleBase" id="RU362132"/>
    </source>
</evidence>
<evidence type="ECO:0000256" key="1">
    <source>
        <dbReference type="ARBA" id="ARBA00007812"/>
    </source>
</evidence>
<dbReference type="EMBL" id="RKHK01000001">
    <property type="protein sequence ID" value="ROR73310.1"/>
    <property type="molecule type" value="Genomic_DNA"/>
</dbReference>
<sequence>MSARSTMTGGQALAAQLALECVDTVFGIPGLQIYHAVDGLGTHAPGIDFITTRHEQATAYMADGYARASGKPGVCLVVPGPGVLNILAALSTAYACSSPVLAICGQLATSAIGRDNGALHEINRQSDTLKTVTKWHAIARAAEEIPALVREAMVQLSTGTPRPVALEIPPDILAQEAEVCLVPVLDQPERRTPAPLPGELAALRSEIDAAQRPVLVVGGGCRNGRAGEAIAGLATRIGAPIALTANGLGSVPADHPLALGTLAGKMAIAQADLLIGIGTRFIGRSGPFGGSGAEHGARVALINTETAAFREPRVPDLAIKADATVAAEALLESFSAPAAPSWPQDGAHEELVQRCATWRAEAQSRIEAGIAPQLEYLRALQQAIPRDAVVVGEYTQLSYAAQLGFDFFTGSGTITPGYQGTLGYGYATALGAAVGQPGRAVVSVNGDGGFGWTLAELATARQYDIPVVAIVADDGAYGNVQRDQKAQFEGRAYGSQLRNPDFVALAGAFGIAASRAASPEELGEQVAAGIAAREPRLIHLPVPTFPTPWPLLA</sequence>
<dbReference type="Pfam" id="PF02776">
    <property type="entry name" value="TPP_enzyme_N"/>
    <property type="match status" value="1"/>
</dbReference>
<evidence type="ECO:0000259" key="4">
    <source>
        <dbReference type="Pfam" id="PF00205"/>
    </source>
</evidence>
<proteinExistence type="inferred from homology"/>
<evidence type="ECO:0000256" key="2">
    <source>
        <dbReference type="ARBA" id="ARBA00023052"/>
    </source>
</evidence>
<dbReference type="Pfam" id="PF00205">
    <property type="entry name" value="TPP_enzyme_M"/>
    <property type="match status" value="1"/>
</dbReference>
<dbReference type="GO" id="GO:0003984">
    <property type="term" value="F:acetolactate synthase activity"/>
    <property type="evidence" value="ECO:0007669"/>
    <property type="project" value="TreeGrafter"/>
</dbReference>
<dbReference type="Pfam" id="PF02775">
    <property type="entry name" value="TPP_enzyme_C"/>
    <property type="match status" value="1"/>
</dbReference>
<dbReference type="SUPFAM" id="SSF52518">
    <property type="entry name" value="Thiamin diphosphate-binding fold (THDP-binding)"/>
    <property type="match status" value="2"/>
</dbReference>
<protein>
    <submittedName>
        <fullName evidence="7">Acetolactate synthase-1/2/3 large subunit</fullName>
    </submittedName>
</protein>
<dbReference type="InterPro" id="IPR000399">
    <property type="entry name" value="TPP-bd_CS"/>
</dbReference>
<dbReference type="CDD" id="cd07035">
    <property type="entry name" value="TPP_PYR_POX_like"/>
    <property type="match status" value="1"/>
</dbReference>
<evidence type="ECO:0000259" key="5">
    <source>
        <dbReference type="Pfam" id="PF02775"/>
    </source>
</evidence>
<dbReference type="GO" id="GO:0009099">
    <property type="term" value="P:L-valine biosynthetic process"/>
    <property type="evidence" value="ECO:0007669"/>
    <property type="project" value="TreeGrafter"/>
</dbReference>
<feature type="domain" description="Thiamine pyrophosphate enzyme TPP-binding" evidence="5">
    <location>
        <begin position="399"/>
        <end position="539"/>
    </location>
</feature>
<accession>A0A3N2BDH8</accession>
<organism evidence="7 8">
    <name type="scientific">Bogoriella caseilytica</name>
    <dbReference type="NCBI Taxonomy" id="56055"/>
    <lineage>
        <taxon>Bacteria</taxon>
        <taxon>Bacillati</taxon>
        <taxon>Actinomycetota</taxon>
        <taxon>Actinomycetes</taxon>
        <taxon>Micrococcales</taxon>
        <taxon>Bogoriellaceae</taxon>
        <taxon>Bogoriella</taxon>
    </lineage>
</organism>
<dbReference type="InterPro" id="IPR045229">
    <property type="entry name" value="TPP_enz"/>
</dbReference>
<dbReference type="GO" id="GO:0030976">
    <property type="term" value="F:thiamine pyrophosphate binding"/>
    <property type="evidence" value="ECO:0007669"/>
    <property type="project" value="InterPro"/>
</dbReference>
<dbReference type="CDD" id="cd00568">
    <property type="entry name" value="TPP_enzymes"/>
    <property type="match status" value="1"/>
</dbReference>
<dbReference type="InterPro" id="IPR012000">
    <property type="entry name" value="Thiamin_PyroP_enz_cen_dom"/>
</dbReference>
<evidence type="ECO:0000313" key="8">
    <source>
        <dbReference type="Proteomes" id="UP000280668"/>
    </source>
</evidence>
<dbReference type="GO" id="GO:0009097">
    <property type="term" value="P:isoleucine biosynthetic process"/>
    <property type="evidence" value="ECO:0007669"/>
    <property type="project" value="TreeGrafter"/>
</dbReference>
<dbReference type="InterPro" id="IPR011766">
    <property type="entry name" value="TPP_enzyme_TPP-bd"/>
</dbReference>
<dbReference type="PROSITE" id="PS00187">
    <property type="entry name" value="TPP_ENZYMES"/>
    <property type="match status" value="1"/>
</dbReference>
<dbReference type="GO" id="GO:0005948">
    <property type="term" value="C:acetolactate synthase complex"/>
    <property type="evidence" value="ECO:0007669"/>
    <property type="project" value="TreeGrafter"/>
</dbReference>
<dbReference type="SUPFAM" id="SSF52467">
    <property type="entry name" value="DHS-like NAD/FAD-binding domain"/>
    <property type="match status" value="1"/>
</dbReference>
<dbReference type="GO" id="GO:0000287">
    <property type="term" value="F:magnesium ion binding"/>
    <property type="evidence" value="ECO:0007669"/>
    <property type="project" value="InterPro"/>
</dbReference>
<dbReference type="PANTHER" id="PTHR18968">
    <property type="entry name" value="THIAMINE PYROPHOSPHATE ENZYMES"/>
    <property type="match status" value="1"/>
</dbReference>
<dbReference type="OrthoDB" id="4494979at2"/>
<dbReference type="Gene3D" id="3.40.50.1220">
    <property type="entry name" value="TPP-binding domain"/>
    <property type="match status" value="1"/>
</dbReference>
<evidence type="ECO:0000313" key="7">
    <source>
        <dbReference type="EMBL" id="ROR73310.1"/>
    </source>
</evidence>
<dbReference type="AlphaFoldDB" id="A0A3N2BDH8"/>
<keyword evidence="2 3" id="KW-0786">Thiamine pyrophosphate</keyword>
<dbReference type="InterPro" id="IPR012001">
    <property type="entry name" value="Thiamin_PyroP_enz_TPP-bd_dom"/>
</dbReference>
<dbReference type="Gene3D" id="3.40.50.970">
    <property type="match status" value="2"/>
</dbReference>
<dbReference type="PANTHER" id="PTHR18968:SF167">
    <property type="entry name" value="ACETOLACTATE SYNTHASE LARGE SUBUNIT ILVB2-RELATED"/>
    <property type="match status" value="1"/>
</dbReference>
<gene>
    <name evidence="7" type="ORF">EDD31_1685</name>
</gene>
<comment type="similarity">
    <text evidence="1 3">Belongs to the TPP enzyme family.</text>
</comment>
<dbReference type="GO" id="GO:0050660">
    <property type="term" value="F:flavin adenine dinucleotide binding"/>
    <property type="evidence" value="ECO:0007669"/>
    <property type="project" value="TreeGrafter"/>
</dbReference>
<reference evidence="7 8" key="1">
    <citation type="submission" date="2018-11" db="EMBL/GenBank/DDBJ databases">
        <title>Sequencing the genomes of 1000 actinobacteria strains.</title>
        <authorList>
            <person name="Klenk H.-P."/>
        </authorList>
    </citation>
    <scope>NUCLEOTIDE SEQUENCE [LARGE SCALE GENOMIC DNA]</scope>
    <source>
        <strain evidence="7 8">DSM 11294</strain>
    </source>
</reference>
<evidence type="ECO:0000259" key="6">
    <source>
        <dbReference type="Pfam" id="PF02776"/>
    </source>
</evidence>
<dbReference type="InterPro" id="IPR029061">
    <property type="entry name" value="THDP-binding"/>
</dbReference>
<dbReference type="Proteomes" id="UP000280668">
    <property type="component" value="Unassembled WGS sequence"/>
</dbReference>
<comment type="caution">
    <text evidence="7">The sequence shown here is derived from an EMBL/GenBank/DDBJ whole genome shotgun (WGS) entry which is preliminary data.</text>
</comment>
<feature type="domain" description="Thiamine pyrophosphate enzyme N-terminal TPP-binding" evidence="6">
    <location>
        <begin position="7"/>
        <end position="123"/>
    </location>
</feature>
<dbReference type="RefSeq" id="WP_123303746.1">
    <property type="nucleotide sequence ID" value="NZ_RKHK01000001.1"/>
</dbReference>
<name>A0A3N2BDH8_9MICO</name>
<feature type="domain" description="Thiamine pyrophosphate enzyme central" evidence="4">
    <location>
        <begin position="203"/>
        <end position="330"/>
    </location>
</feature>